<dbReference type="InterPro" id="IPR006680">
    <property type="entry name" value="Amidohydro-rel"/>
</dbReference>
<dbReference type="PANTHER" id="PTHR43135">
    <property type="entry name" value="ALPHA-D-RIBOSE 1-METHYLPHOSPHONATE 5-TRIPHOSPHATE DIPHOSPHATASE"/>
    <property type="match status" value="1"/>
</dbReference>
<gene>
    <name evidence="3" type="ORF">K7G82_07570</name>
</gene>
<comment type="caution">
    <text evidence="3">The sequence shown here is derived from an EMBL/GenBank/DDBJ whole genome shotgun (WGS) entry which is preliminary data.</text>
</comment>
<dbReference type="InterPro" id="IPR057744">
    <property type="entry name" value="OTAase-like"/>
</dbReference>
<proteinExistence type="predicted"/>
<accession>A0ABS7PLF3</accession>
<keyword evidence="1" id="KW-0732">Signal</keyword>
<dbReference type="Pfam" id="PF01979">
    <property type="entry name" value="Amidohydro_1"/>
    <property type="match status" value="1"/>
</dbReference>
<protein>
    <submittedName>
        <fullName evidence="3">Amidohydrolase family protein</fullName>
    </submittedName>
</protein>
<dbReference type="PANTHER" id="PTHR43135:SF3">
    <property type="entry name" value="ALPHA-D-RIBOSE 1-METHYLPHOSPHONATE 5-TRIPHOSPHATE DIPHOSPHATASE"/>
    <property type="match status" value="1"/>
</dbReference>
<dbReference type="Gene3D" id="3.20.20.140">
    <property type="entry name" value="Metal-dependent hydrolases"/>
    <property type="match status" value="1"/>
</dbReference>
<organism evidence="3 4">
    <name type="scientific">Sphingomonas colocasiae</name>
    <dbReference type="NCBI Taxonomy" id="1848973"/>
    <lineage>
        <taxon>Bacteria</taxon>
        <taxon>Pseudomonadati</taxon>
        <taxon>Pseudomonadota</taxon>
        <taxon>Alphaproteobacteria</taxon>
        <taxon>Sphingomonadales</taxon>
        <taxon>Sphingomonadaceae</taxon>
        <taxon>Sphingomonas</taxon>
    </lineage>
</organism>
<dbReference type="Proteomes" id="UP000706039">
    <property type="component" value="Unassembled WGS sequence"/>
</dbReference>
<dbReference type="CDD" id="cd01299">
    <property type="entry name" value="Met_dep_hydrolase_A"/>
    <property type="match status" value="1"/>
</dbReference>
<dbReference type="SUPFAM" id="SSF51556">
    <property type="entry name" value="Metallo-dependent hydrolases"/>
    <property type="match status" value="1"/>
</dbReference>
<name>A0ABS7PLF3_9SPHN</name>
<evidence type="ECO:0000256" key="1">
    <source>
        <dbReference type="SAM" id="SignalP"/>
    </source>
</evidence>
<reference evidence="3 4" key="1">
    <citation type="submission" date="2021-08" db="EMBL/GenBank/DDBJ databases">
        <authorList>
            <person name="Tuo L."/>
        </authorList>
    </citation>
    <scope>NUCLEOTIDE SEQUENCE [LARGE SCALE GENOMIC DNA]</scope>
    <source>
        <strain evidence="3 4">JCM 31229</strain>
    </source>
</reference>
<evidence type="ECO:0000259" key="2">
    <source>
        <dbReference type="Pfam" id="PF01979"/>
    </source>
</evidence>
<dbReference type="Gene3D" id="2.30.40.10">
    <property type="entry name" value="Urease, subunit C, domain 1"/>
    <property type="match status" value="1"/>
</dbReference>
<evidence type="ECO:0000313" key="3">
    <source>
        <dbReference type="EMBL" id="MBY8822143.1"/>
    </source>
</evidence>
<feature type="chain" id="PRO_5046154962" evidence="1">
    <location>
        <begin position="29"/>
        <end position="436"/>
    </location>
</feature>
<dbReference type="InterPro" id="IPR051781">
    <property type="entry name" value="Metallo-dep_Hydrolase"/>
</dbReference>
<dbReference type="InterPro" id="IPR011059">
    <property type="entry name" value="Metal-dep_hydrolase_composite"/>
</dbReference>
<dbReference type="SUPFAM" id="SSF51338">
    <property type="entry name" value="Composite domain of metallo-dependent hydrolases"/>
    <property type="match status" value="1"/>
</dbReference>
<dbReference type="RefSeq" id="WP_222989247.1">
    <property type="nucleotide sequence ID" value="NZ_JAINVV010000004.1"/>
</dbReference>
<sequence length="436" mass="45173">MSARHTLRRLATAATATAIVWAAAPAAAQTDGTTYIQAGRLLADPASGRVEQGKTIVVRDGRIAEIRDGFVGEGKVVDLRDAFVLPGFIDSHVHITSENGPNARLDAVTKSDSDVLLDGVVYARRTVRAGFTTVIDLGGTPEVTFAMRDAIAAGKIIGPRMIAAGGVAAHGGHGDIQGYRQEILDLYRSPTLCSGADDCARAVRQAVQSGADVIKTASTGGVMSATAAGVGQQMSDAELTSLVETAHRLGRQVAAHAHGTDGINAALRAGVDSIEHGTFLDAESIKLMKAKGTYLVPTLLAGDTVARQAKTADWMPAPVRAKALQVGPLMVDAARRARVAGVKFAFGTDSGVSLHGENAKEFALMIQAGFTPLDAIRSATVWAADHARLSNEIGTIAAGKAADIIAVKGDPLNDVKTLETMAFVMKGGVIARAVGD</sequence>
<feature type="signal peptide" evidence="1">
    <location>
        <begin position="1"/>
        <end position="28"/>
    </location>
</feature>
<evidence type="ECO:0000313" key="4">
    <source>
        <dbReference type="Proteomes" id="UP000706039"/>
    </source>
</evidence>
<dbReference type="InterPro" id="IPR032466">
    <property type="entry name" value="Metal_Hydrolase"/>
</dbReference>
<feature type="domain" description="Amidohydrolase-related" evidence="2">
    <location>
        <begin position="83"/>
        <end position="428"/>
    </location>
</feature>
<keyword evidence="4" id="KW-1185">Reference proteome</keyword>
<dbReference type="EMBL" id="JAINVV010000004">
    <property type="protein sequence ID" value="MBY8822143.1"/>
    <property type="molecule type" value="Genomic_DNA"/>
</dbReference>